<comment type="caution">
    <text evidence="1">The sequence shown here is derived from an EMBL/GenBank/DDBJ whole genome shotgun (WGS) entry which is preliminary data.</text>
</comment>
<sequence length="258" mass="29274">MTKPFLMSLFLKTKEVEVIPRTWMVEEEVKKYSYWPKSSSLEEIYTAAKSQNQPNKKIWKKFAIEVYFEFDTYEEAVGQIPHFLDYSDYDIAGSSFNVSSKLSVKTPQSSILESDDDSPTSVPTKFLLGPVLPHAPHVPKVTTQSHSKSVPIPPLTSYPVATASTSGAPPDVTFESSIRTQNSFQFDSEQNIFQEIRELKAMCARNFASLRLHQDTMFAALEALRLKESTDAGSLMKPRVNFGFPFQELSKFLEFDEK</sequence>
<protein>
    <submittedName>
        <fullName evidence="1">Uncharacterized protein</fullName>
    </submittedName>
</protein>
<organism evidence="1 2">
    <name type="scientific">Allacma fusca</name>
    <dbReference type="NCBI Taxonomy" id="39272"/>
    <lineage>
        <taxon>Eukaryota</taxon>
        <taxon>Metazoa</taxon>
        <taxon>Ecdysozoa</taxon>
        <taxon>Arthropoda</taxon>
        <taxon>Hexapoda</taxon>
        <taxon>Collembola</taxon>
        <taxon>Symphypleona</taxon>
        <taxon>Sminthuridae</taxon>
        <taxon>Allacma</taxon>
    </lineage>
</organism>
<dbReference type="EMBL" id="CAJVCH010198640">
    <property type="protein sequence ID" value="CAG7730707.1"/>
    <property type="molecule type" value="Genomic_DNA"/>
</dbReference>
<gene>
    <name evidence="1" type="ORF">AFUS01_LOCUS19330</name>
</gene>
<accession>A0A8J2K257</accession>
<evidence type="ECO:0000313" key="1">
    <source>
        <dbReference type="EMBL" id="CAG7730707.1"/>
    </source>
</evidence>
<dbReference type="Proteomes" id="UP000708208">
    <property type="component" value="Unassembled WGS sequence"/>
</dbReference>
<name>A0A8J2K257_9HEXA</name>
<reference evidence="1" key="1">
    <citation type="submission" date="2021-06" db="EMBL/GenBank/DDBJ databases">
        <authorList>
            <person name="Hodson N. C."/>
            <person name="Mongue J. A."/>
            <person name="Jaron S. K."/>
        </authorList>
    </citation>
    <scope>NUCLEOTIDE SEQUENCE</scope>
</reference>
<dbReference type="AlphaFoldDB" id="A0A8J2K257"/>
<proteinExistence type="predicted"/>
<evidence type="ECO:0000313" key="2">
    <source>
        <dbReference type="Proteomes" id="UP000708208"/>
    </source>
</evidence>
<dbReference type="OrthoDB" id="7701050at2759"/>
<feature type="non-terminal residue" evidence="1">
    <location>
        <position position="1"/>
    </location>
</feature>
<keyword evidence="2" id="KW-1185">Reference proteome</keyword>